<sequence length="69" mass="7986">MYARKIIKTLIVMRGLTITKLAEMMREKTGKPYTFKSLTGKLQRGSLSLDEAYIIADLLNYKLEFIDKL</sequence>
<evidence type="ECO:0000313" key="1">
    <source>
        <dbReference type="EMBL" id="MBO8430883.1"/>
    </source>
</evidence>
<dbReference type="EMBL" id="JADIND010000121">
    <property type="protein sequence ID" value="MBO8430883.1"/>
    <property type="molecule type" value="Genomic_DNA"/>
</dbReference>
<organism evidence="1 2">
    <name type="scientific">Candidatus Scatousia excrementipullorum</name>
    <dbReference type="NCBI Taxonomy" id="2840936"/>
    <lineage>
        <taxon>Bacteria</taxon>
        <taxon>Candidatus Scatousia</taxon>
    </lineage>
</organism>
<reference evidence="1" key="2">
    <citation type="journal article" date="2021" name="PeerJ">
        <title>Extensive microbial diversity within the chicken gut microbiome revealed by metagenomics and culture.</title>
        <authorList>
            <person name="Gilroy R."/>
            <person name="Ravi A."/>
            <person name="Getino M."/>
            <person name="Pursley I."/>
            <person name="Horton D.L."/>
            <person name="Alikhan N.F."/>
            <person name="Baker D."/>
            <person name="Gharbi K."/>
            <person name="Hall N."/>
            <person name="Watson M."/>
            <person name="Adriaenssens E.M."/>
            <person name="Foster-Nyarko E."/>
            <person name="Jarju S."/>
            <person name="Secka A."/>
            <person name="Antonio M."/>
            <person name="Oren A."/>
            <person name="Chaudhuri R.R."/>
            <person name="La Ragione R."/>
            <person name="Hildebrand F."/>
            <person name="Pallen M.J."/>
        </authorList>
    </citation>
    <scope>NUCLEOTIDE SEQUENCE</scope>
    <source>
        <strain evidence="1">10192</strain>
    </source>
</reference>
<gene>
    <name evidence="1" type="ORF">IAC76_05800</name>
</gene>
<comment type="caution">
    <text evidence="1">The sequence shown here is derived from an EMBL/GenBank/DDBJ whole genome shotgun (WGS) entry which is preliminary data.</text>
</comment>
<proteinExistence type="predicted"/>
<reference evidence="1" key="1">
    <citation type="submission" date="2020-10" db="EMBL/GenBank/DDBJ databases">
        <authorList>
            <person name="Gilroy R."/>
        </authorList>
    </citation>
    <scope>NUCLEOTIDE SEQUENCE</scope>
    <source>
        <strain evidence="1">10192</strain>
    </source>
</reference>
<evidence type="ECO:0000313" key="2">
    <source>
        <dbReference type="Proteomes" id="UP000823632"/>
    </source>
</evidence>
<name>A0A9D9H116_9BACT</name>
<protein>
    <submittedName>
        <fullName evidence="1">Uncharacterized protein</fullName>
    </submittedName>
</protein>
<accession>A0A9D9H116</accession>
<dbReference type="Proteomes" id="UP000823632">
    <property type="component" value="Unassembled WGS sequence"/>
</dbReference>
<dbReference type="AlphaFoldDB" id="A0A9D9H116"/>